<sequence>MAIFKFTEARVRDLPLGSGIHRDTEVKGLMCIAHKTTRTYAVQGDVRRNKRLVRSVRVKIGKTDHIRLAEARKKARELMNQIQSGVDPTAGPEESGITLEQALEAHLSERDLRERTASDYRYHVEKYLSRFRRRAVADISRQDVRDLYDQMRTRNGPTVAAGVMRSLRALVNTAMRLDETIKRNPVEAVRVPQPKRRRVGELDVGEFWLRTGDMAPCARDLARAFLLTGARRSTLLSIRREDVDLERGVLRFGHMKTMEEWAFPMGPHLTRMVAERMEADVPLCSEWLWPSTVSKTGHVEAPRRREGVPSPHELRHHARTLMIAAGVPYAESALLLGQRLPGASGGYVHQAHLVEALRPHAAAYEALILREAGVAPVNVVQMDRAVGA</sequence>
<gene>
    <name evidence="8" type="ORF">GCM10023209_14940</name>
</gene>
<dbReference type="SUPFAM" id="SSF56349">
    <property type="entry name" value="DNA breaking-rejoining enzymes"/>
    <property type="match status" value="1"/>
</dbReference>
<protein>
    <submittedName>
        <fullName evidence="8">Integrase family protein</fullName>
    </submittedName>
</protein>
<evidence type="ECO:0000313" key="9">
    <source>
        <dbReference type="Proteomes" id="UP001499910"/>
    </source>
</evidence>
<dbReference type="Pfam" id="PF13356">
    <property type="entry name" value="Arm-DNA-bind_3"/>
    <property type="match status" value="1"/>
</dbReference>
<evidence type="ECO:0000256" key="2">
    <source>
        <dbReference type="ARBA" id="ARBA00022908"/>
    </source>
</evidence>
<dbReference type="PROSITE" id="PS51900">
    <property type="entry name" value="CB"/>
    <property type="match status" value="1"/>
</dbReference>
<evidence type="ECO:0000256" key="5">
    <source>
        <dbReference type="PROSITE-ProRule" id="PRU01248"/>
    </source>
</evidence>
<proteinExistence type="inferred from homology"/>
<name>A0ABP9L8Y4_9RHOB</name>
<dbReference type="PROSITE" id="PS51898">
    <property type="entry name" value="TYR_RECOMBINASE"/>
    <property type="match status" value="1"/>
</dbReference>
<dbReference type="Proteomes" id="UP001499910">
    <property type="component" value="Unassembled WGS sequence"/>
</dbReference>
<reference evidence="9" key="1">
    <citation type="journal article" date="2019" name="Int. J. Syst. Evol. Microbiol.">
        <title>The Global Catalogue of Microorganisms (GCM) 10K type strain sequencing project: providing services to taxonomists for standard genome sequencing and annotation.</title>
        <authorList>
            <consortium name="The Broad Institute Genomics Platform"/>
            <consortium name="The Broad Institute Genome Sequencing Center for Infectious Disease"/>
            <person name="Wu L."/>
            <person name="Ma J."/>
        </authorList>
    </citation>
    <scope>NUCLEOTIDE SEQUENCE [LARGE SCALE GENOMIC DNA]</scope>
    <source>
        <strain evidence="9">JCM 18015</strain>
    </source>
</reference>
<dbReference type="InterPro" id="IPR010998">
    <property type="entry name" value="Integrase_recombinase_N"/>
</dbReference>
<dbReference type="InterPro" id="IPR050808">
    <property type="entry name" value="Phage_Integrase"/>
</dbReference>
<dbReference type="InterPro" id="IPR044068">
    <property type="entry name" value="CB"/>
</dbReference>
<dbReference type="InterPro" id="IPR011010">
    <property type="entry name" value="DNA_brk_join_enz"/>
</dbReference>
<feature type="domain" description="Tyr recombinase" evidence="6">
    <location>
        <begin position="192"/>
        <end position="362"/>
    </location>
</feature>
<comment type="caution">
    <text evidence="8">The sequence shown here is derived from an EMBL/GenBank/DDBJ whole genome shotgun (WGS) entry which is preliminary data.</text>
</comment>
<evidence type="ECO:0000259" key="6">
    <source>
        <dbReference type="PROSITE" id="PS51898"/>
    </source>
</evidence>
<evidence type="ECO:0000313" key="8">
    <source>
        <dbReference type="EMBL" id="GAA5071331.1"/>
    </source>
</evidence>
<keyword evidence="9" id="KW-1185">Reference proteome</keyword>
<dbReference type="RefSeq" id="WP_259550064.1">
    <property type="nucleotide sequence ID" value="NZ_BAABHW010000002.1"/>
</dbReference>
<evidence type="ECO:0000256" key="1">
    <source>
        <dbReference type="ARBA" id="ARBA00008857"/>
    </source>
</evidence>
<keyword evidence="2" id="KW-0229">DNA integration</keyword>
<dbReference type="InterPro" id="IPR038488">
    <property type="entry name" value="Integrase_DNA-bd_sf"/>
</dbReference>
<comment type="similarity">
    <text evidence="1">Belongs to the 'phage' integrase family.</text>
</comment>
<dbReference type="Pfam" id="PF00589">
    <property type="entry name" value="Phage_integrase"/>
    <property type="match status" value="1"/>
</dbReference>
<feature type="domain" description="Core-binding (CB)" evidence="7">
    <location>
        <begin position="97"/>
        <end position="175"/>
    </location>
</feature>
<dbReference type="PANTHER" id="PTHR30629">
    <property type="entry name" value="PROPHAGE INTEGRASE"/>
    <property type="match status" value="1"/>
</dbReference>
<dbReference type="InterPro" id="IPR025166">
    <property type="entry name" value="Integrase_DNA_bind_dom"/>
</dbReference>
<dbReference type="Gene3D" id="1.10.443.10">
    <property type="entry name" value="Intergrase catalytic core"/>
    <property type="match status" value="1"/>
</dbReference>
<keyword evidence="4" id="KW-0233">DNA recombination</keyword>
<keyword evidence="3 5" id="KW-0238">DNA-binding</keyword>
<dbReference type="InterPro" id="IPR013762">
    <property type="entry name" value="Integrase-like_cat_sf"/>
</dbReference>
<organism evidence="8 9">
    <name type="scientific">[Roseibacterium] beibuensis</name>
    <dbReference type="NCBI Taxonomy" id="1193142"/>
    <lineage>
        <taxon>Bacteria</taxon>
        <taxon>Pseudomonadati</taxon>
        <taxon>Pseudomonadota</taxon>
        <taxon>Alphaproteobacteria</taxon>
        <taxon>Rhodobacterales</taxon>
        <taxon>Roseobacteraceae</taxon>
        <taxon>Roseicyclus</taxon>
    </lineage>
</organism>
<dbReference type="Gene3D" id="3.30.160.390">
    <property type="entry name" value="Integrase, DNA-binding domain"/>
    <property type="match status" value="1"/>
</dbReference>
<dbReference type="EMBL" id="BAABHW010000002">
    <property type="protein sequence ID" value="GAA5071331.1"/>
    <property type="molecule type" value="Genomic_DNA"/>
</dbReference>
<evidence type="ECO:0000256" key="3">
    <source>
        <dbReference type="ARBA" id="ARBA00023125"/>
    </source>
</evidence>
<accession>A0ABP9L8Y4</accession>
<evidence type="ECO:0000256" key="4">
    <source>
        <dbReference type="ARBA" id="ARBA00023172"/>
    </source>
</evidence>
<dbReference type="PANTHER" id="PTHR30629:SF2">
    <property type="entry name" value="PROPHAGE INTEGRASE INTS-RELATED"/>
    <property type="match status" value="1"/>
</dbReference>
<evidence type="ECO:0000259" key="7">
    <source>
        <dbReference type="PROSITE" id="PS51900"/>
    </source>
</evidence>
<dbReference type="Gene3D" id="1.10.150.130">
    <property type="match status" value="1"/>
</dbReference>
<dbReference type="InterPro" id="IPR002104">
    <property type="entry name" value="Integrase_catalytic"/>
</dbReference>